<evidence type="ECO:0000259" key="1">
    <source>
        <dbReference type="PROSITE" id="PS50112"/>
    </source>
</evidence>
<evidence type="ECO:0000259" key="4">
    <source>
        <dbReference type="PROSITE" id="PS50887"/>
    </source>
</evidence>
<dbReference type="PROSITE" id="PS50887">
    <property type="entry name" value="GGDEF"/>
    <property type="match status" value="1"/>
</dbReference>
<gene>
    <name evidence="5" type="ORF">AB7878_09965</name>
</gene>
<dbReference type="InterPro" id="IPR012226">
    <property type="entry name" value="Diguanyl_cyclase/Pdiesterase"/>
</dbReference>
<dbReference type="PROSITE" id="PS50113">
    <property type="entry name" value="PAC"/>
    <property type="match status" value="1"/>
</dbReference>
<dbReference type="InterPro" id="IPR029787">
    <property type="entry name" value="Nucleotide_cyclase"/>
</dbReference>
<dbReference type="SMART" id="SM00086">
    <property type="entry name" value="PAC"/>
    <property type="match status" value="2"/>
</dbReference>
<dbReference type="SMART" id="SM00091">
    <property type="entry name" value="PAS"/>
    <property type="match status" value="3"/>
</dbReference>
<feature type="domain" description="PAS" evidence="1">
    <location>
        <begin position="6"/>
        <end position="76"/>
    </location>
</feature>
<dbReference type="Pfam" id="PF13185">
    <property type="entry name" value="GAF_2"/>
    <property type="match status" value="1"/>
</dbReference>
<keyword evidence="6" id="KW-1185">Reference proteome</keyword>
<sequence>MERSQSRSAAEQAFGRVTEAYVALDADWRYTYANATACAFLGRRLEDLLGKHIWTEFPEDANRPFRAAYEQAMAEQRPRTVEVWFAPLDRWFESCVYPAPDGLTIFFQDIDERKREEERLQAQQRLMEQAQRLARVGSWSWEVAANRVNWSDELYRIYGIDPASHAATFEAYLACVHPDDRARVRHTIERTLHEGGAFEFEERICRPDGDVRVLYSRGLVETGADGRAVRMQGVCQDITARQREERMAAGQHEILLGIAAQQPLAESLRRIALLHESLNQGALCSLLLLDADRRHVLHGAAPSLPETYNRGIHGQEIGEGRGSCGTAASRGERVVVGDIATDPYWTCYRELALAHGLRACWSTPVRGSHGEVLGTFAVYYRSPREPCPAELADIDRMLPIASIAIESEHLLARLRERNRFFEMAQEVFCILDPRTGRLVQFNAFLQRLTGCSADELRGRDYREFLLPLPGEDPAASVLEPTGVGAQAHEAVTRCVARDGSECLLEWTVFASPDGLLYAVAHDITARRRAEQDLRHAASHDAITDLPRRPQLERSLAGLLQDGEAPVWVLMVGLDRFQLVNESVGHVIGDDALRRVAGRLRAALGAQWQIARIVGDKFAVAAGGLGRQAALELAERLRSVVARPIEGQDYRLLLTASVGISHSPEHGDTPAALLRGAEAAMIQAKRDGRDRVGEFSVAQRQALEERVLLGSRLRDAVRDNELELYYQPQYSALDHALTGFEALLRWNCGELGRVMPVRFIPVAEALGLMPEIGGWVFAQAARQLREWLDRGHRGFTLGVNVSAQQLLYPHLVEQLAAALQRHAVPPAMLEIEMTESALMENVARIRATLAGLKSLGVQLALDDFGTGYSSLAYLKQFPIDKLKIDQSFVRELPDNAGDGAIAQTIIELGHQLRMLVAAEGVETTAQAVFLAGLGCDELQGNGLGAALPAIDAERFFAAARGAFSA</sequence>
<dbReference type="Gene3D" id="2.10.70.100">
    <property type="match status" value="1"/>
</dbReference>
<dbReference type="InterPro" id="IPR035965">
    <property type="entry name" value="PAS-like_dom_sf"/>
</dbReference>
<evidence type="ECO:0000259" key="2">
    <source>
        <dbReference type="PROSITE" id="PS50113"/>
    </source>
</evidence>
<dbReference type="InterPro" id="IPR001610">
    <property type="entry name" value="PAC"/>
</dbReference>
<dbReference type="Gene3D" id="3.30.450.20">
    <property type="entry name" value="PAS domain"/>
    <property type="match status" value="3"/>
</dbReference>
<name>A0ABV4ARH3_9GAMM</name>
<accession>A0ABV4ARH3</accession>
<evidence type="ECO:0000313" key="6">
    <source>
        <dbReference type="Proteomes" id="UP001562159"/>
    </source>
</evidence>
<dbReference type="SMART" id="SM00052">
    <property type="entry name" value="EAL"/>
    <property type="match status" value="1"/>
</dbReference>
<dbReference type="InterPro" id="IPR013655">
    <property type="entry name" value="PAS_fold_3"/>
</dbReference>
<dbReference type="InterPro" id="IPR001633">
    <property type="entry name" value="EAL_dom"/>
</dbReference>
<dbReference type="InterPro" id="IPR029016">
    <property type="entry name" value="GAF-like_dom_sf"/>
</dbReference>
<dbReference type="NCBIfam" id="TIGR00229">
    <property type="entry name" value="sensory_box"/>
    <property type="match status" value="3"/>
</dbReference>
<dbReference type="Gene3D" id="3.30.70.270">
    <property type="match status" value="1"/>
</dbReference>
<dbReference type="InterPro" id="IPR000160">
    <property type="entry name" value="GGDEF_dom"/>
</dbReference>
<comment type="caution">
    <text evidence="5">The sequence shown here is derived from an EMBL/GenBank/DDBJ whole genome shotgun (WGS) entry which is preliminary data.</text>
</comment>
<feature type="domain" description="PAC" evidence="2">
    <location>
        <begin position="198"/>
        <end position="250"/>
    </location>
</feature>
<dbReference type="PANTHER" id="PTHR44757:SF2">
    <property type="entry name" value="BIOFILM ARCHITECTURE MAINTENANCE PROTEIN MBAA"/>
    <property type="match status" value="1"/>
</dbReference>
<organism evidence="5 6">
    <name type="scientific">Rhodanobacter humi</name>
    <dbReference type="NCBI Taxonomy" id="1888173"/>
    <lineage>
        <taxon>Bacteria</taxon>
        <taxon>Pseudomonadati</taxon>
        <taxon>Pseudomonadota</taxon>
        <taxon>Gammaproteobacteria</taxon>
        <taxon>Lysobacterales</taxon>
        <taxon>Rhodanobacteraceae</taxon>
        <taxon>Rhodanobacter</taxon>
    </lineage>
</organism>
<protein>
    <submittedName>
        <fullName evidence="5">EAL domain-containing protein</fullName>
    </submittedName>
</protein>
<dbReference type="InterPro" id="IPR000014">
    <property type="entry name" value="PAS"/>
</dbReference>
<dbReference type="PROSITE" id="PS50112">
    <property type="entry name" value="PAS"/>
    <property type="match status" value="1"/>
</dbReference>
<dbReference type="InterPro" id="IPR000700">
    <property type="entry name" value="PAS-assoc_C"/>
</dbReference>
<dbReference type="CDD" id="cd00130">
    <property type="entry name" value="PAS"/>
    <property type="match status" value="2"/>
</dbReference>
<evidence type="ECO:0000313" key="5">
    <source>
        <dbReference type="EMBL" id="MEY2182741.1"/>
    </source>
</evidence>
<reference evidence="5 6" key="1">
    <citation type="submission" date="2024-07" db="EMBL/GenBank/DDBJ databases">
        <title>Molecular mechanisms and environmental adaptations of flagellar loss and biofilm growth of Rhodanobacter under environmental stress.</title>
        <authorList>
            <person name="Chen M."/>
        </authorList>
    </citation>
    <scope>NUCLEOTIDE SEQUENCE [LARGE SCALE GENOMIC DNA]</scope>
    <source>
        <strain evidence="5 6">RS22</strain>
    </source>
</reference>
<dbReference type="CDD" id="cd01948">
    <property type="entry name" value="EAL"/>
    <property type="match status" value="1"/>
</dbReference>
<dbReference type="SUPFAM" id="SSF141868">
    <property type="entry name" value="EAL domain-like"/>
    <property type="match status" value="1"/>
</dbReference>
<dbReference type="EMBL" id="JBGBPY010000001">
    <property type="protein sequence ID" value="MEY2182741.1"/>
    <property type="molecule type" value="Genomic_DNA"/>
</dbReference>
<dbReference type="Proteomes" id="UP001562159">
    <property type="component" value="Unassembled WGS sequence"/>
</dbReference>
<proteinExistence type="predicted"/>
<dbReference type="Pfam" id="PF08447">
    <property type="entry name" value="PAS_3"/>
    <property type="match status" value="1"/>
</dbReference>
<dbReference type="Pfam" id="PF00990">
    <property type="entry name" value="GGDEF"/>
    <property type="match status" value="1"/>
</dbReference>
<dbReference type="SUPFAM" id="SSF55781">
    <property type="entry name" value="GAF domain-like"/>
    <property type="match status" value="1"/>
</dbReference>
<dbReference type="SMART" id="SM00065">
    <property type="entry name" value="GAF"/>
    <property type="match status" value="1"/>
</dbReference>
<dbReference type="InterPro" id="IPR052155">
    <property type="entry name" value="Biofilm_reg_signaling"/>
</dbReference>
<dbReference type="Pfam" id="PF00563">
    <property type="entry name" value="EAL"/>
    <property type="match status" value="1"/>
</dbReference>
<dbReference type="InterPro" id="IPR043128">
    <property type="entry name" value="Rev_trsase/Diguanyl_cyclase"/>
</dbReference>
<dbReference type="NCBIfam" id="TIGR00254">
    <property type="entry name" value="GGDEF"/>
    <property type="match status" value="1"/>
</dbReference>
<feature type="domain" description="GGDEF" evidence="4">
    <location>
        <begin position="564"/>
        <end position="696"/>
    </location>
</feature>
<evidence type="ECO:0000259" key="3">
    <source>
        <dbReference type="PROSITE" id="PS50883"/>
    </source>
</evidence>
<dbReference type="PROSITE" id="PS50883">
    <property type="entry name" value="EAL"/>
    <property type="match status" value="1"/>
</dbReference>
<dbReference type="CDD" id="cd01949">
    <property type="entry name" value="GGDEF"/>
    <property type="match status" value="1"/>
</dbReference>
<dbReference type="Gene3D" id="3.30.450.40">
    <property type="match status" value="1"/>
</dbReference>
<dbReference type="Pfam" id="PF08448">
    <property type="entry name" value="PAS_4"/>
    <property type="match status" value="1"/>
</dbReference>
<dbReference type="InterPro" id="IPR035919">
    <property type="entry name" value="EAL_sf"/>
</dbReference>
<dbReference type="Gene3D" id="3.20.20.450">
    <property type="entry name" value="EAL domain"/>
    <property type="match status" value="1"/>
</dbReference>
<dbReference type="SMART" id="SM00267">
    <property type="entry name" value="GGDEF"/>
    <property type="match status" value="1"/>
</dbReference>
<dbReference type="Pfam" id="PF13426">
    <property type="entry name" value="PAS_9"/>
    <property type="match status" value="1"/>
</dbReference>
<dbReference type="SUPFAM" id="SSF55073">
    <property type="entry name" value="Nucleotide cyclase"/>
    <property type="match status" value="1"/>
</dbReference>
<dbReference type="SUPFAM" id="SSF55785">
    <property type="entry name" value="PYP-like sensor domain (PAS domain)"/>
    <property type="match status" value="3"/>
</dbReference>
<dbReference type="PANTHER" id="PTHR44757">
    <property type="entry name" value="DIGUANYLATE CYCLASE DGCP"/>
    <property type="match status" value="1"/>
</dbReference>
<dbReference type="InterPro" id="IPR003018">
    <property type="entry name" value="GAF"/>
</dbReference>
<feature type="domain" description="EAL" evidence="3">
    <location>
        <begin position="705"/>
        <end position="959"/>
    </location>
</feature>
<dbReference type="PIRSF" id="PIRSF005925">
    <property type="entry name" value="Dos"/>
    <property type="match status" value="1"/>
</dbReference>
<dbReference type="InterPro" id="IPR013656">
    <property type="entry name" value="PAS_4"/>
</dbReference>